<dbReference type="KEGG" id="vil:CFK37_13090"/>
<feature type="transmembrane region" description="Helical" evidence="6">
    <location>
        <begin position="381"/>
        <end position="401"/>
    </location>
</feature>
<feature type="transmembrane region" description="Helical" evidence="6">
    <location>
        <begin position="258"/>
        <end position="284"/>
    </location>
</feature>
<dbReference type="Proteomes" id="UP000198312">
    <property type="component" value="Chromosome"/>
</dbReference>
<comment type="subcellular location">
    <subcellularLocation>
        <location evidence="1">Cell membrane</location>
        <topology evidence="1">Multi-pass membrane protein</topology>
    </subcellularLocation>
</comment>
<dbReference type="InterPro" id="IPR051449">
    <property type="entry name" value="ABC-2_transporter_component"/>
</dbReference>
<keyword evidence="8" id="KW-0067">ATP-binding</keyword>
<dbReference type="PANTHER" id="PTHR30294:SF29">
    <property type="entry name" value="MULTIDRUG ABC TRANSPORTER PERMEASE YBHS-RELATED"/>
    <property type="match status" value="1"/>
</dbReference>
<feature type="transmembrane region" description="Helical" evidence="6">
    <location>
        <begin position="25"/>
        <end position="48"/>
    </location>
</feature>
<feature type="transmembrane region" description="Helical" evidence="6">
    <location>
        <begin position="330"/>
        <end position="350"/>
    </location>
</feature>
<dbReference type="RefSeq" id="WP_089062271.1">
    <property type="nucleotide sequence ID" value="NZ_CP022315.1"/>
</dbReference>
<dbReference type="Pfam" id="PF12698">
    <property type="entry name" value="ABC2_membrane_3"/>
    <property type="match status" value="1"/>
</dbReference>
<keyword evidence="3 6" id="KW-0812">Transmembrane</keyword>
<reference evidence="8 9" key="1">
    <citation type="submission" date="2017-07" db="EMBL/GenBank/DDBJ databases">
        <title>Virgibacillus sp. LM2416.</title>
        <authorList>
            <person name="Tak E.J."/>
            <person name="Bae J.-W."/>
        </authorList>
    </citation>
    <scope>NUCLEOTIDE SEQUENCE [LARGE SCALE GENOMIC DNA]</scope>
    <source>
        <strain evidence="8 9">LM2416</strain>
    </source>
</reference>
<protein>
    <submittedName>
        <fullName evidence="8">ABC transporter ATP-binding protein</fullName>
    </submittedName>
</protein>
<keyword evidence="4 6" id="KW-1133">Transmembrane helix</keyword>
<keyword evidence="9" id="KW-1185">Reference proteome</keyword>
<evidence type="ECO:0000256" key="4">
    <source>
        <dbReference type="ARBA" id="ARBA00022989"/>
    </source>
</evidence>
<dbReference type="AlphaFoldDB" id="A0A220U4U9"/>
<evidence type="ECO:0000313" key="9">
    <source>
        <dbReference type="Proteomes" id="UP000198312"/>
    </source>
</evidence>
<keyword evidence="5 6" id="KW-0472">Membrane</keyword>
<dbReference type="OrthoDB" id="2433097at2"/>
<sequence length="407" mass="46957">MGFIHHVILFTKNNVKQLLRKWPSLPLLFLFPIILVSLSAYIAISFFIPDEGEAIQVGLVDHDQSKETKLIVDLIEESSQLNNFIQLNVMSGEKAKQKLQNDHLSAYIIFPDDFVENLYNGTSVTLKIIGNPDKKMESYLVKELVDSVSRHIKTAQANILTINYYAKQLTMDDETRNDFLFNQFTDFVFYTLGKDKIVDEEIIANSVTNSPVHYYCLGGIFIILTIWILEIYTVLSRDDGARIKARMRLYNVKESDQILAKIFVSWLVTISFTVIVFIGFITVFSIDLFPSDYFKVAVLTMLYSFLFLLGLALIEVICTAPKMRLFIQMVYTAVSLLISGAIIPTIYFPYYVQNLLPYNFAYQAFYWMQEIVLNQRVFVDFLPLILYVFIGIFVLFGISTWKERVSN</sequence>
<dbReference type="GO" id="GO:0140359">
    <property type="term" value="F:ABC-type transporter activity"/>
    <property type="evidence" value="ECO:0007669"/>
    <property type="project" value="InterPro"/>
</dbReference>
<name>A0A220U4U9_9BACI</name>
<keyword evidence="2" id="KW-1003">Cell membrane</keyword>
<dbReference type="PANTHER" id="PTHR30294">
    <property type="entry name" value="MEMBRANE COMPONENT OF ABC TRANSPORTER YHHJ-RELATED"/>
    <property type="match status" value="1"/>
</dbReference>
<evidence type="ECO:0000256" key="6">
    <source>
        <dbReference type="SAM" id="Phobius"/>
    </source>
</evidence>
<evidence type="ECO:0000256" key="3">
    <source>
        <dbReference type="ARBA" id="ARBA00022692"/>
    </source>
</evidence>
<keyword evidence="8" id="KW-0547">Nucleotide-binding</keyword>
<evidence type="ECO:0000256" key="1">
    <source>
        <dbReference type="ARBA" id="ARBA00004651"/>
    </source>
</evidence>
<accession>A0A220U4U9</accession>
<dbReference type="GO" id="GO:0005524">
    <property type="term" value="F:ATP binding"/>
    <property type="evidence" value="ECO:0007669"/>
    <property type="project" value="UniProtKB-KW"/>
</dbReference>
<feature type="transmembrane region" description="Helical" evidence="6">
    <location>
        <begin position="296"/>
        <end position="318"/>
    </location>
</feature>
<evidence type="ECO:0000256" key="5">
    <source>
        <dbReference type="ARBA" id="ARBA00023136"/>
    </source>
</evidence>
<dbReference type="GO" id="GO:0005886">
    <property type="term" value="C:plasma membrane"/>
    <property type="evidence" value="ECO:0007669"/>
    <property type="project" value="UniProtKB-SubCell"/>
</dbReference>
<evidence type="ECO:0000313" key="8">
    <source>
        <dbReference type="EMBL" id="ASK63012.1"/>
    </source>
</evidence>
<organism evidence="8 9">
    <name type="scientific">Virgibacillus phasianinus</name>
    <dbReference type="NCBI Taxonomy" id="2017483"/>
    <lineage>
        <taxon>Bacteria</taxon>
        <taxon>Bacillati</taxon>
        <taxon>Bacillota</taxon>
        <taxon>Bacilli</taxon>
        <taxon>Bacillales</taxon>
        <taxon>Bacillaceae</taxon>
        <taxon>Virgibacillus</taxon>
    </lineage>
</organism>
<proteinExistence type="predicted"/>
<dbReference type="InterPro" id="IPR013525">
    <property type="entry name" value="ABC2_TM"/>
</dbReference>
<evidence type="ECO:0000256" key="2">
    <source>
        <dbReference type="ARBA" id="ARBA00022475"/>
    </source>
</evidence>
<evidence type="ECO:0000259" key="7">
    <source>
        <dbReference type="Pfam" id="PF12698"/>
    </source>
</evidence>
<dbReference type="Gene3D" id="3.40.1710.10">
    <property type="entry name" value="abc type-2 transporter like domain"/>
    <property type="match status" value="1"/>
</dbReference>
<dbReference type="EMBL" id="CP022315">
    <property type="protein sequence ID" value="ASK63012.1"/>
    <property type="molecule type" value="Genomic_DNA"/>
</dbReference>
<feature type="domain" description="ABC-2 type transporter transmembrane" evidence="7">
    <location>
        <begin position="27"/>
        <end position="400"/>
    </location>
</feature>
<feature type="transmembrane region" description="Helical" evidence="6">
    <location>
        <begin position="212"/>
        <end position="237"/>
    </location>
</feature>
<gene>
    <name evidence="8" type="ORF">CFK37_13090</name>
</gene>